<keyword evidence="5" id="KW-0997">Cell inner membrane</keyword>
<keyword evidence="6 12" id="KW-0812">Transmembrane</keyword>
<evidence type="ECO:0000256" key="2">
    <source>
        <dbReference type="ARBA" id="ARBA00022475"/>
    </source>
</evidence>
<dbReference type="SUPFAM" id="SSF58104">
    <property type="entry name" value="Methyl-accepting chemotaxis protein (MCP) signaling domain"/>
    <property type="match status" value="1"/>
</dbReference>
<evidence type="ECO:0000256" key="12">
    <source>
        <dbReference type="SAM" id="Phobius"/>
    </source>
</evidence>
<keyword evidence="4" id="KW-0145">Chemotaxis</keyword>
<gene>
    <name evidence="15" type="ORF">KPL81_13895</name>
</gene>
<keyword evidence="3" id="KW-0488">Methylation</keyword>
<evidence type="ECO:0000259" key="14">
    <source>
        <dbReference type="PROSITE" id="PS50885"/>
    </source>
</evidence>
<dbReference type="Pfam" id="PF00672">
    <property type="entry name" value="HAMP"/>
    <property type="match status" value="1"/>
</dbReference>
<dbReference type="SUPFAM" id="SSF47170">
    <property type="entry name" value="Aspartate receptor, ligand-binding domain"/>
    <property type="match status" value="1"/>
</dbReference>
<dbReference type="Pfam" id="PF00015">
    <property type="entry name" value="MCPsignal"/>
    <property type="match status" value="1"/>
</dbReference>
<evidence type="ECO:0000313" key="16">
    <source>
        <dbReference type="Proteomes" id="UP000769617"/>
    </source>
</evidence>
<dbReference type="InterPro" id="IPR004090">
    <property type="entry name" value="Chemotax_Me-accpt_rcpt"/>
</dbReference>
<dbReference type="InterPro" id="IPR004089">
    <property type="entry name" value="MCPsignal_dom"/>
</dbReference>
<keyword evidence="16" id="KW-1185">Reference proteome</keyword>
<dbReference type="RefSeq" id="WP_219792709.1">
    <property type="nucleotide sequence ID" value="NZ_JAHYCA010000005.1"/>
</dbReference>
<reference evidence="15 16" key="1">
    <citation type="submission" date="2021-07" db="EMBL/GenBank/DDBJ databases">
        <authorList>
            <person name="So Y."/>
        </authorList>
    </citation>
    <scope>NUCLEOTIDE SEQUENCE [LARGE SCALE GENOMIC DNA]</scope>
    <source>
        <strain evidence="15 16">Y3S6</strain>
    </source>
</reference>
<evidence type="ECO:0000256" key="4">
    <source>
        <dbReference type="ARBA" id="ARBA00022500"/>
    </source>
</evidence>
<evidence type="ECO:0000256" key="11">
    <source>
        <dbReference type="PROSITE-ProRule" id="PRU00284"/>
    </source>
</evidence>
<dbReference type="InterPro" id="IPR051310">
    <property type="entry name" value="MCP_chemotaxis"/>
</dbReference>
<dbReference type="PROSITE" id="PS50885">
    <property type="entry name" value="HAMP"/>
    <property type="match status" value="1"/>
</dbReference>
<dbReference type="Gene3D" id="1.10.287.950">
    <property type="entry name" value="Methyl-accepting chemotaxis protein"/>
    <property type="match status" value="1"/>
</dbReference>
<proteinExistence type="inferred from homology"/>
<evidence type="ECO:0000256" key="6">
    <source>
        <dbReference type="ARBA" id="ARBA00022692"/>
    </source>
</evidence>
<dbReference type="Proteomes" id="UP000769617">
    <property type="component" value="Unassembled WGS sequence"/>
</dbReference>
<protein>
    <submittedName>
        <fullName evidence="15">Tar ligand binding domain-containing protein</fullName>
    </submittedName>
</protein>
<feature type="domain" description="Methyl-accepting transducer" evidence="13">
    <location>
        <begin position="273"/>
        <end position="502"/>
    </location>
</feature>
<keyword evidence="2" id="KW-1003">Cell membrane</keyword>
<dbReference type="EMBL" id="JAHYCA010000005">
    <property type="protein sequence ID" value="MBW6392248.1"/>
    <property type="molecule type" value="Genomic_DNA"/>
</dbReference>
<comment type="similarity">
    <text evidence="10">Belongs to the methyl-accepting chemotaxis (MCP) protein family.</text>
</comment>
<feature type="transmembrane region" description="Helical" evidence="12">
    <location>
        <begin position="193"/>
        <end position="214"/>
    </location>
</feature>
<dbReference type="PANTHER" id="PTHR43531">
    <property type="entry name" value="PROTEIN ICFG"/>
    <property type="match status" value="1"/>
</dbReference>
<keyword evidence="8 12" id="KW-0472">Membrane</keyword>
<comment type="subcellular location">
    <subcellularLocation>
        <location evidence="1">Cell inner membrane</location>
        <topology evidence="1">Multi-pass membrane protein</topology>
    </subcellularLocation>
</comment>
<dbReference type="PROSITE" id="PS50111">
    <property type="entry name" value="CHEMOTAXIS_TRANSDUC_2"/>
    <property type="match status" value="1"/>
</dbReference>
<feature type="domain" description="HAMP" evidence="14">
    <location>
        <begin position="216"/>
        <end position="268"/>
    </location>
</feature>
<evidence type="ECO:0000256" key="7">
    <source>
        <dbReference type="ARBA" id="ARBA00022989"/>
    </source>
</evidence>
<dbReference type="SMART" id="SM00283">
    <property type="entry name" value="MA"/>
    <property type="match status" value="1"/>
</dbReference>
<dbReference type="SMART" id="SM00304">
    <property type="entry name" value="HAMP"/>
    <property type="match status" value="1"/>
</dbReference>
<dbReference type="CDD" id="cd06225">
    <property type="entry name" value="HAMP"/>
    <property type="match status" value="1"/>
</dbReference>
<evidence type="ECO:0000313" key="15">
    <source>
        <dbReference type="EMBL" id="MBW6392248.1"/>
    </source>
</evidence>
<dbReference type="CDD" id="cd11386">
    <property type="entry name" value="MCP_signal"/>
    <property type="match status" value="1"/>
</dbReference>
<accession>A0ABS6ZQD6</accession>
<evidence type="ECO:0000259" key="13">
    <source>
        <dbReference type="PROSITE" id="PS50111"/>
    </source>
</evidence>
<evidence type="ECO:0000256" key="3">
    <source>
        <dbReference type="ARBA" id="ARBA00022481"/>
    </source>
</evidence>
<evidence type="ECO:0000256" key="5">
    <source>
        <dbReference type="ARBA" id="ARBA00022519"/>
    </source>
</evidence>
<dbReference type="InterPro" id="IPR003660">
    <property type="entry name" value="HAMP_dom"/>
</dbReference>
<evidence type="ECO:0000256" key="9">
    <source>
        <dbReference type="ARBA" id="ARBA00023224"/>
    </source>
</evidence>
<dbReference type="Pfam" id="PF02203">
    <property type="entry name" value="TarH"/>
    <property type="match status" value="1"/>
</dbReference>
<sequence>MKRFQDMTVRLSWSLVLVAFSVLILGAGGLGLVSNKMSRDAFDTLNRLNVEQAGALNRTYTNVLQARIEMDRAAELLRVPSFERPEPALERARDRLAEAELAFETFLAIPMAEQRQAAVEVLTGRYQSLVNNNLKLQLMLLEDGDHAGYRSGQSRVNDSGQAFIEAADSFLGDSTARGEALTMRFERLADGMTWAILVSLAVACLLIAGVVWGVTVNVIRPLRRIVKYFQRIAKGDLSAAVESHGRNEIGQLYAELATMQHSLIETVGFLRSGSESVHTESREMAGHNQALAAQTREQAVALEQTATSMEQLTATVTSNAENARQVGESAEAAAQRARDGEAVISRFVATMNDIHDHSDEIASIVGVIESIAFQTNILALNASVEAARAGEQGRGFAVVANEVRALASRSAEAAKDIRQRIQASQASVAEGNTLSVRAAEHTRSIIDAIERVDALMEQVVHASAEQRLGIEEVNRAMGQMERATRQSSLLVEQAADGAKQLETQSLRMQEQARRFVMPVASFVQETGELWDVPLLGIVEQRVAVAEPVEQQRIERVFEPA</sequence>
<organism evidence="15 16">
    <name type="scientific">Billgrantia antri</name>
    <dbReference type="NCBI Taxonomy" id="2846777"/>
    <lineage>
        <taxon>Bacteria</taxon>
        <taxon>Pseudomonadati</taxon>
        <taxon>Pseudomonadota</taxon>
        <taxon>Gammaproteobacteria</taxon>
        <taxon>Oceanospirillales</taxon>
        <taxon>Halomonadaceae</taxon>
        <taxon>Billgrantia</taxon>
    </lineage>
</organism>
<dbReference type="PRINTS" id="PR00260">
    <property type="entry name" value="CHEMTRNSDUCR"/>
</dbReference>
<evidence type="ECO:0000256" key="8">
    <source>
        <dbReference type="ARBA" id="ARBA00023136"/>
    </source>
</evidence>
<dbReference type="Gene3D" id="1.20.120.30">
    <property type="entry name" value="Aspartate receptor, ligand-binding domain"/>
    <property type="match status" value="1"/>
</dbReference>
<name>A0ABS6ZQD6_9GAMM</name>
<dbReference type="InterPro" id="IPR035440">
    <property type="entry name" value="4HB_MCP_dom_sf"/>
</dbReference>
<evidence type="ECO:0000256" key="1">
    <source>
        <dbReference type="ARBA" id="ARBA00004429"/>
    </source>
</evidence>
<feature type="transmembrane region" description="Helical" evidence="12">
    <location>
        <begin position="12"/>
        <end position="33"/>
    </location>
</feature>
<keyword evidence="7 12" id="KW-1133">Transmembrane helix</keyword>
<comment type="caution">
    <text evidence="15">The sequence shown here is derived from an EMBL/GenBank/DDBJ whole genome shotgun (WGS) entry which is preliminary data.</text>
</comment>
<dbReference type="PANTHER" id="PTHR43531:SF14">
    <property type="entry name" value="METHYL-ACCEPTING CHEMOTAXIS PROTEIN I-RELATED"/>
    <property type="match status" value="1"/>
</dbReference>
<dbReference type="CDD" id="cd19407">
    <property type="entry name" value="Tar_Tsr_sensor"/>
    <property type="match status" value="1"/>
</dbReference>
<evidence type="ECO:0000256" key="10">
    <source>
        <dbReference type="ARBA" id="ARBA00029447"/>
    </source>
</evidence>
<dbReference type="InterPro" id="IPR003122">
    <property type="entry name" value="Tar_rcpt_lig-bd"/>
</dbReference>
<keyword evidence="9 11" id="KW-0807">Transducer</keyword>